<keyword evidence="2" id="KW-1185">Reference proteome</keyword>
<evidence type="ECO:0000313" key="2">
    <source>
        <dbReference type="Proteomes" id="UP000270296"/>
    </source>
</evidence>
<dbReference type="WBParaSite" id="SBAD_0000173901-mRNA-1">
    <property type="protein sequence ID" value="SBAD_0000173901-mRNA-1"/>
    <property type="gene ID" value="SBAD_0000173901"/>
</dbReference>
<sequence length="77" mass="8812">MTMFVVRLKERIKCHDVKPMYDKARTYLLAAHHAHSILYSAVIIGFHTASTQYCYFQEPTVVASWTTGGRLPGYGYI</sequence>
<gene>
    <name evidence="1" type="ORF">SBAD_LOCUS1656</name>
</gene>
<evidence type="ECO:0000313" key="1">
    <source>
        <dbReference type="EMBL" id="VDO95057.1"/>
    </source>
</evidence>
<reference evidence="3" key="1">
    <citation type="submission" date="2016-06" db="UniProtKB">
        <authorList>
            <consortium name="WormBaseParasite"/>
        </authorList>
    </citation>
    <scope>IDENTIFICATION</scope>
</reference>
<reference evidence="1 2" key="2">
    <citation type="submission" date="2018-11" db="EMBL/GenBank/DDBJ databases">
        <authorList>
            <consortium name="Pathogen Informatics"/>
        </authorList>
    </citation>
    <scope>NUCLEOTIDE SEQUENCE [LARGE SCALE GENOMIC DNA]</scope>
</reference>
<dbReference type="Proteomes" id="UP000270296">
    <property type="component" value="Unassembled WGS sequence"/>
</dbReference>
<evidence type="ECO:0000313" key="3">
    <source>
        <dbReference type="WBParaSite" id="SBAD_0000173901-mRNA-1"/>
    </source>
</evidence>
<proteinExistence type="predicted"/>
<accession>A0A183IDG2</accession>
<organism evidence="3">
    <name type="scientific">Soboliphyme baturini</name>
    <dbReference type="NCBI Taxonomy" id="241478"/>
    <lineage>
        <taxon>Eukaryota</taxon>
        <taxon>Metazoa</taxon>
        <taxon>Ecdysozoa</taxon>
        <taxon>Nematoda</taxon>
        <taxon>Enoplea</taxon>
        <taxon>Dorylaimia</taxon>
        <taxon>Dioctophymatida</taxon>
        <taxon>Dioctophymatoidea</taxon>
        <taxon>Soboliphymatidae</taxon>
        <taxon>Soboliphyme</taxon>
    </lineage>
</organism>
<dbReference type="AlphaFoldDB" id="A0A183IDG2"/>
<name>A0A183IDG2_9BILA</name>
<protein>
    <submittedName>
        <fullName evidence="3">Transmembrane protein</fullName>
    </submittedName>
</protein>
<dbReference type="EMBL" id="UZAM01006902">
    <property type="protein sequence ID" value="VDO95057.1"/>
    <property type="molecule type" value="Genomic_DNA"/>
</dbReference>